<dbReference type="EMBL" id="JBFDTB010000065">
    <property type="protein sequence ID" value="MEW3467943.1"/>
    <property type="molecule type" value="Genomic_DNA"/>
</dbReference>
<dbReference type="PANTHER" id="PTHR31756:SF3">
    <property type="entry name" value="PYRUVATE, PHOSPHATE DIKINASE REGULATORY PROTEIN 1, CHLOROPLASTIC"/>
    <property type="match status" value="1"/>
</dbReference>
<gene>
    <name evidence="5" type="ORF">AB1I55_17755</name>
</gene>
<dbReference type="PANTHER" id="PTHR31756">
    <property type="entry name" value="PYRUVATE, PHOSPHATE DIKINASE REGULATORY PROTEIN 1, CHLOROPLASTIC"/>
    <property type="match status" value="1"/>
</dbReference>
<keyword evidence="3" id="KW-0547">Nucleotide-binding</keyword>
<name>A0ABV3MHS3_9ENTE</name>
<keyword evidence="6" id="KW-1185">Reference proteome</keyword>
<proteinExistence type="predicted"/>
<dbReference type="RefSeq" id="WP_366951429.1">
    <property type="nucleotide sequence ID" value="NZ_JBFDTB010000065.1"/>
</dbReference>
<protein>
    <submittedName>
        <fullName evidence="5">Kinase/pyrophosphorylase</fullName>
    </submittedName>
</protein>
<dbReference type="Pfam" id="PF03618">
    <property type="entry name" value="Kinase-PPPase"/>
    <property type="match status" value="1"/>
</dbReference>
<reference evidence="5 6" key="1">
    <citation type="submission" date="2024-05" db="EMBL/GenBank/DDBJ databases">
        <title>Human gut microbiome strain richness.</title>
        <authorList>
            <person name="Chen-Liaw A."/>
        </authorList>
    </citation>
    <scope>NUCLEOTIDE SEQUENCE [LARGE SCALE GENOMIC DNA]</scope>
    <source>
        <strain evidence="5 6">J1100102st1_G3_J1100102_180507</strain>
    </source>
</reference>
<evidence type="ECO:0000256" key="1">
    <source>
        <dbReference type="ARBA" id="ARBA00022527"/>
    </source>
</evidence>
<evidence type="ECO:0000313" key="6">
    <source>
        <dbReference type="Proteomes" id="UP001554047"/>
    </source>
</evidence>
<sequence>MKPNEPEQLDLQEKLQTSAAVTMFVLSDSAGETASKLAQATMAQYPSVEFNLFRRTFIHTKEHLIKALSDAKKHNAIILHTLIKEELVDLTNHFCEEADLYHFDVLTPPVSE</sequence>
<evidence type="ECO:0000256" key="2">
    <source>
        <dbReference type="ARBA" id="ARBA00022679"/>
    </source>
</evidence>
<dbReference type="InterPro" id="IPR005177">
    <property type="entry name" value="Kinase-pyrophosphorylase"/>
</dbReference>
<comment type="caution">
    <text evidence="5">The sequence shown here is derived from an EMBL/GenBank/DDBJ whole genome shotgun (WGS) entry which is preliminary data.</text>
</comment>
<keyword evidence="2" id="KW-0808">Transferase</keyword>
<keyword evidence="1" id="KW-0723">Serine/threonine-protein kinase</keyword>
<keyword evidence="4 5" id="KW-0418">Kinase</keyword>
<dbReference type="Proteomes" id="UP001554047">
    <property type="component" value="Unassembled WGS sequence"/>
</dbReference>
<organism evidence="5 6">
    <name type="scientific">Enterococcus entomosocium</name>
    <dbReference type="NCBI Taxonomy" id="3034352"/>
    <lineage>
        <taxon>Bacteria</taxon>
        <taxon>Bacillati</taxon>
        <taxon>Bacillota</taxon>
        <taxon>Bacilli</taxon>
        <taxon>Lactobacillales</taxon>
        <taxon>Enterococcaceae</taxon>
        <taxon>Enterococcus</taxon>
    </lineage>
</organism>
<feature type="non-terminal residue" evidence="5">
    <location>
        <position position="112"/>
    </location>
</feature>
<evidence type="ECO:0000256" key="4">
    <source>
        <dbReference type="ARBA" id="ARBA00022777"/>
    </source>
</evidence>
<evidence type="ECO:0000256" key="3">
    <source>
        <dbReference type="ARBA" id="ARBA00022741"/>
    </source>
</evidence>
<evidence type="ECO:0000313" key="5">
    <source>
        <dbReference type="EMBL" id="MEW3467943.1"/>
    </source>
</evidence>
<accession>A0ABV3MHS3</accession>
<dbReference type="GO" id="GO:0016301">
    <property type="term" value="F:kinase activity"/>
    <property type="evidence" value="ECO:0007669"/>
    <property type="project" value="UniProtKB-KW"/>
</dbReference>